<keyword evidence="6" id="KW-0675">Receptor</keyword>
<reference evidence="10" key="2">
    <citation type="submission" date="2025-08" db="UniProtKB">
        <authorList>
            <consortium name="Ensembl"/>
        </authorList>
    </citation>
    <scope>IDENTIFICATION</scope>
</reference>
<reference evidence="10" key="3">
    <citation type="submission" date="2025-09" db="UniProtKB">
        <authorList>
            <consortium name="Ensembl"/>
        </authorList>
    </citation>
    <scope>IDENTIFICATION</scope>
</reference>
<evidence type="ECO:0000313" key="10">
    <source>
        <dbReference type="Ensembl" id="ENSHHUP00000029321.1"/>
    </source>
</evidence>
<evidence type="ECO:0000256" key="3">
    <source>
        <dbReference type="ARBA" id="ARBA00022989"/>
    </source>
</evidence>
<evidence type="ECO:0000256" key="6">
    <source>
        <dbReference type="ARBA" id="ARBA00023170"/>
    </source>
</evidence>
<keyword evidence="3 8" id="KW-1133">Transmembrane helix</keyword>
<evidence type="ECO:0000256" key="5">
    <source>
        <dbReference type="ARBA" id="ARBA00023136"/>
    </source>
</evidence>
<keyword evidence="7" id="KW-0807">Transducer</keyword>
<feature type="transmembrane region" description="Helical" evidence="8">
    <location>
        <begin position="55"/>
        <end position="73"/>
    </location>
</feature>
<keyword evidence="5 8" id="KW-0472">Membrane</keyword>
<organism evidence="10 11">
    <name type="scientific">Hucho hucho</name>
    <name type="common">huchen</name>
    <dbReference type="NCBI Taxonomy" id="62062"/>
    <lineage>
        <taxon>Eukaryota</taxon>
        <taxon>Metazoa</taxon>
        <taxon>Chordata</taxon>
        <taxon>Craniata</taxon>
        <taxon>Vertebrata</taxon>
        <taxon>Euteleostomi</taxon>
        <taxon>Actinopterygii</taxon>
        <taxon>Neopterygii</taxon>
        <taxon>Teleostei</taxon>
        <taxon>Protacanthopterygii</taxon>
        <taxon>Salmoniformes</taxon>
        <taxon>Salmonidae</taxon>
        <taxon>Salmoninae</taxon>
        <taxon>Hucho</taxon>
    </lineage>
</organism>
<dbReference type="PROSITE" id="PS50262">
    <property type="entry name" value="G_PROTEIN_RECEP_F1_2"/>
    <property type="match status" value="1"/>
</dbReference>
<keyword evidence="11" id="KW-1185">Reference proteome</keyword>
<evidence type="ECO:0000256" key="8">
    <source>
        <dbReference type="SAM" id="Phobius"/>
    </source>
</evidence>
<dbReference type="AlphaFoldDB" id="A0A4W5LSU4"/>
<dbReference type="Gene3D" id="1.20.1070.10">
    <property type="entry name" value="Rhodopsin 7-helix transmembrane proteins"/>
    <property type="match status" value="1"/>
</dbReference>
<proteinExistence type="predicted"/>
<dbReference type="SUPFAM" id="SSF81321">
    <property type="entry name" value="Family A G protein-coupled receptor-like"/>
    <property type="match status" value="1"/>
</dbReference>
<name>A0A4W5LSU4_9TELE</name>
<evidence type="ECO:0000256" key="2">
    <source>
        <dbReference type="ARBA" id="ARBA00022692"/>
    </source>
</evidence>
<evidence type="ECO:0000313" key="11">
    <source>
        <dbReference type="Proteomes" id="UP000314982"/>
    </source>
</evidence>
<dbReference type="GO" id="GO:0005886">
    <property type="term" value="C:plasma membrane"/>
    <property type="evidence" value="ECO:0007669"/>
    <property type="project" value="TreeGrafter"/>
</dbReference>
<evidence type="ECO:0000259" key="9">
    <source>
        <dbReference type="PROSITE" id="PS50262"/>
    </source>
</evidence>
<feature type="transmembrane region" description="Helical" evidence="8">
    <location>
        <begin position="93"/>
        <end position="116"/>
    </location>
</feature>
<sequence>MVAISVLNGVIASQLLRMFREKQQDNRICIVEGYPTMLSVAVEPNRTQSLRHGVMVLRAVVVAFVVCYLPYYIRRLMYCYAEFTEEGYDYYHYFFMVTNVLFYVSSAVNPVLYNLVSANYREIFFNTLRCFCVPCRRKKQRRVLIRHSTSISSNHTFSSNIVKETVY</sequence>
<feature type="domain" description="G-protein coupled receptors family 1 profile" evidence="9">
    <location>
        <begin position="1"/>
        <end position="113"/>
    </location>
</feature>
<protein>
    <submittedName>
        <fullName evidence="10">Neurotensin receptor 1 (high affinity)</fullName>
    </submittedName>
</protein>
<dbReference type="GeneTree" id="ENSGT01120000271823"/>
<reference evidence="11" key="1">
    <citation type="submission" date="2018-06" db="EMBL/GenBank/DDBJ databases">
        <title>Genome assembly of Danube salmon.</title>
        <authorList>
            <person name="Macqueen D.J."/>
            <person name="Gundappa M.K."/>
        </authorList>
    </citation>
    <scope>NUCLEOTIDE SEQUENCE [LARGE SCALE GENOMIC DNA]</scope>
</reference>
<dbReference type="PANTHER" id="PTHR24243:SF9">
    <property type="entry name" value="NEUROTENSIN RECEPTOR TYPE 1"/>
    <property type="match status" value="1"/>
</dbReference>
<dbReference type="STRING" id="62062.ENSHHUP00000029321"/>
<accession>A0A4W5LSU4</accession>
<keyword evidence="2 8" id="KW-0812">Transmembrane</keyword>
<dbReference type="GO" id="GO:0016492">
    <property type="term" value="F:G protein-coupled neurotensin receptor activity"/>
    <property type="evidence" value="ECO:0007669"/>
    <property type="project" value="TreeGrafter"/>
</dbReference>
<dbReference type="InterPro" id="IPR000276">
    <property type="entry name" value="GPCR_Rhodpsn"/>
</dbReference>
<dbReference type="InterPro" id="IPR017452">
    <property type="entry name" value="GPCR_Rhodpsn_7TM"/>
</dbReference>
<dbReference type="PRINTS" id="PR00237">
    <property type="entry name" value="GPCRRHODOPSN"/>
</dbReference>
<dbReference type="Proteomes" id="UP000314982">
    <property type="component" value="Unassembled WGS sequence"/>
</dbReference>
<evidence type="ECO:0000256" key="7">
    <source>
        <dbReference type="ARBA" id="ARBA00023224"/>
    </source>
</evidence>
<evidence type="ECO:0000256" key="4">
    <source>
        <dbReference type="ARBA" id="ARBA00023040"/>
    </source>
</evidence>
<dbReference type="Pfam" id="PF00001">
    <property type="entry name" value="7tm_1"/>
    <property type="match status" value="1"/>
</dbReference>
<comment type="subcellular location">
    <subcellularLocation>
        <location evidence="1">Membrane</location>
        <topology evidence="1">Multi-pass membrane protein</topology>
    </subcellularLocation>
</comment>
<dbReference type="Ensembl" id="ENSHHUT00000030543.1">
    <property type="protein sequence ID" value="ENSHHUP00000029321.1"/>
    <property type="gene ID" value="ENSHHUG00000018704.1"/>
</dbReference>
<evidence type="ECO:0000256" key="1">
    <source>
        <dbReference type="ARBA" id="ARBA00004141"/>
    </source>
</evidence>
<dbReference type="PANTHER" id="PTHR24243">
    <property type="entry name" value="G-PROTEIN COUPLED RECEPTOR"/>
    <property type="match status" value="1"/>
</dbReference>
<keyword evidence="4" id="KW-0297">G-protein coupled receptor</keyword>